<organism evidence="2 3">
    <name type="scientific">Dyella solisilvae</name>
    <dbReference type="NCBI Taxonomy" id="1920168"/>
    <lineage>
        <taxon>Bacteria</taxon>
        <taxon>Pseudomonadati</taxon>
        <taxon>Pseudomonadota</taxon>
        <taxon>Gammaproteobacteria</taxon>
        <taxon>Lysobacterales</taxon>
        <taxon>Rhodanobacteraceae</taxon>
        <taxon>Dyella</taxon>
    </lineage>
</organism>
<reference evidence="2 3" key="1">
    <citation type="submission" date="2018-07" db="EMBL/GenBank/DDBJ databases">
        <title>Dyella solisilvae sp. nov., isolated from the pine and broad-leaved mixed forest soil.</title>
        <authorList>
            <person name="Gao Z."/>
            <person name="Qiu L."/>
        </authorList>
    </citation>
    <scope>NUCLEOTIDE SEQUENCE [LARGE SCALE GENOMIC DNA]</scope>
    <source>
        <strain evidence="2 3">DHG54</strain>
    </source>
</reference>
<dbReference type="OrthoDB" id="9770043at2"/>
<dbReference type="Proteomes" id="UP000254711">
    <property type="component" value="Unassembled WGS sequence"/>
</dbReference>
<comment type="caution">
    <text evidence="2">The sequence shown here is derived from an EMBL/GenBank/DDBJ whole genome shotgun (WGS) entry which is preliminary data.</text>
</comment>
<dbReference type="SUPFAM" id="SSF50952">
    <property type="entry name" value="Soluble quinoprotein glucose dehydrogenase"/>
    <property type="match status" value="1"/>
</dbReference>
<sequence length="360" mass="39269">MFALLGLLVAHSVAASPQLDKLTLPKGFQVAIYSDQVPNAREITLGAKGTVFVGSNSAGKVYALTDSKGVGKADKVRVIASGLQLPVGVAFRNGDLYISAVSKILVLRDIENHLDNPPAPEVVYDKFPTETHHGWKFIAFGPDGKLYVPIGAPCNICDKDKDYAKLTRMNPDGSGLEDVAYGIRNTVGFDWQPGTKQLWFTDNGRDLMGDDMPSDELNKLSHIGEHFGYPYCHQGDTLDPEFGQGKSCKDYTPPVLKLGAHVASLGMRFYEGSQFPASYKGAIIIAEHGSWNRTKKSGYRVMTVRLNGDKVVSYEPLLDGFQQNEQAWGRPVDVQPLPDGSLLVSDDLAGAVYRVTYSKP</sequence>
<accession>A0A370KB72</accession>
<evidence type="ECO:0000313" key="3">
    <source>
        <dbReference type="Proteomes" id="UP000254711"/>
    </source>
</evidence>
<protein>
    <submittedName>
        <fullName evidence="2">Sorbosone dehydrogenase family protein</fullName>
    </submittedName>
</protein>
<gene>
    <name evidence="2" type="ORF">DVT68_11695</name>
</gene>
<evidence type="ECO:0000313" key="2">
    <source>
        <dbReference type="EMBL" id="RDI99280.1"/>
    </source>
</evidence>
<dbReference type="InterPro" id="IPR011041">
    <property type="entry name" value="Quinoprot_gluc/sorb_DH_b-prop"/>
</dbReference>
<dbReference type="PANTHER" id="PTHR33546:SF1">
    <property type="entry name" value="LARGE, MULTIFUNCTIONAL SECRETED PROTEIN"/>
    <property type="match status" value="1"/>
</dbReference>
<evidence type="ECO:0000259" key="1">
    <source>
        <dbReference type="Pfam" id="PF07995"/>
    </source>
</evidence>
<dbReference type="PANTHER" id="PTHR33546">
    <property type="entry name" value="LARGE, MULTIFUNCTIONAL SECRETED PROTEIN-RELATED"/>
    <property type="match status" value="1"/>
</dbReference>
<dbReference type="AlphaFoldDB" id="A0A370KB72"/>
<dbReference type="Gene3D" id="2.120.10.30">
    <property type="entry name" value="TolB, C-terminal domain"/>
    <property type="match status" value="1"/>
</dbReference>
<name>A0A370KB72_9GAMM</name>
<keyword evidence="3" id="KW-1185">Reference proteome</keyword>
<feature type="domain" description="Glucose/Sorbosone dehydrogenase" evidence="1">
    <location>
        <begin position="121"/>
        <end position="352"/>
    </location>
</feature>
<dbReference type="InterPro" id="IPR012938">
    <property type="entry name" value="Glc/Sorbosone_DH"/>
</dbReference>
<proteinExistence type="predicted"/>
<dbReference type="Pfam" id="PF07995">
    <property type="entry name" value="GSDH"/>
    <property type="match status" value="1"/>
</dbReference>
<dbReference type="EMBL" id="QQSY01000002">
    <property type="protein sequence ID" value="RDI99280.1"/>
    <property type="molecule type" value="Genomic_DNA"/>
</dbReference>
<dbReference type="InterPro" id="IPR011042">
    <property type="entry name" value="6-blade_b-propeller_TolB-like"/>
</dbReference>